<keyword evidence="2" id="KW-0812">Transmembrane</keyword>
<feature type="transmembrane region" description="Helical" evidence="2">
    <location>
        <begin position="65"/>
        <end position="85"/>
    </location>
</feature>
<evidence type="ECO:0000256" key="1">
    <source>
        <dbReference type="SAM" id="Coils"/>
    </source>
</evidence>
<gene>
    <name evidence="3" type="ORF">ENJ78_00880</name>
</gene>
<accession>A0A7V5J2K1</accession>
<evidence type="ECO:0000256" key="2">
    <source>
        <dbReference type="SAM" id="Phobius"/>
    </source>
</evidence>
<reference evidence="3" key="1">
    <citation type="journal article" date="2020" name="mSystems">
        <title>Genome- and Community-Level Interaction Insights into Carbon Utilization and Element Cycling Functions of Hydrothermarchaeota in Hydrothermal Sediment.</title>
        <authorList>
            <person name="Zhou Z."/>
            <person name="Liu Y."/>
            <person name="Xu W."/>
            <person name="Pan J."/>
            <person name="Luo Z.H."/>
            <person name="Li M."/>
        </authorList>
    </citation>
    <scope>NUCLEOTIDE SEQUENCE [LARGE SCALE GENOMIC DNA]</scope>
    <source>
        <strain evidence="3">HyVt-517</strain>
    </source>
</reference>
<evidence type="ECO:0000313" key="3">
    <source>
        <dbReference type="EMBL" id="HHH14246.1"/>
    </source>
</evidence>
<keyword evidence="2" id="KW-1133">Transmembrane helix</keyword>
<feature type="transmembrane region" description="Helical" evidence="2">
    <location>
        <begin position="91"/>
        <end position="108"/>
    </location>
</feature>
<protein>
    <submittedName>
        <fullName evidence="3">Uncharacterized protein</fullName>
    </submittedName>
</protein>
<dbReference type="Proteomes" id="UP000886106">
    <property type="component" value="Unassembled WGS sequence"/>
</dbReference>
<proteinExistence type="predicted"/>
<name>A0A7V5J2K1_UNCKA</name>
<keyword evidence="1" id="KW-0175">Coiled coil</keyword>
<comment type="caution">
    <text evidence="3">The sequence shown here is derived from an EMBL/GenBank/DDBJ whole genome shotgun (WGS) entry which is preliminary data.</text>
</comment>
<organism evidence="3">
    <name type="scientific">candidate division WWE3 bacterium</name>
    <dbReference type="NCBI Taxonomy" id="2053526"/>
    <lineage>
        <taxon>Bacteria</taxon>
        <taxon>Katanobacteria</taxon>
    </lineage>
</organism>
<sequence>MALMVAFWFDSLSSHERKDSEHKIKNEFAKEREKLKVNAERAKTKVVKQAQKDIAKEATVTHAKANFKVGAAFAGVMGVGALFVFAQLVTAGLLTMTAAGGVIGGYYWRGKRIENSKLKELEIIDTKVITS</sequence>
<feature type="coiled-coil region" evidence="1">
    <location>
        <begin position="25"/>
        <end position="52"/>
    </location>
</feature>
<keyword evidence="2" id="KW-0472">Membrane</keyword>
<dbReference type="AlphaFoldDB" id="A0A7V5J2K1"/>
<dbReference type="EMBL" id="DRNS01000067">
    <property type="protein sequence ID" value="HHH14246.1"/>
    <property type="molecule type" value="Genomic_DNA"/>
</dbReference>